<evidence type="ECO:0000313" key="1">
    <source>
        <dbReference type="EMBL" id="KAF2160234.1"/>
    </source>
</evidence>
<organism evidence="1 2">
    <name type="scientific">Zasmidium cellare ATCC 36951</name>
    <dbReference type="NCBI Taxonomy" id="1080233"/>
    <lineage>
        <taxon>Eukaryota</taxon>
        <taxon>Fungi</taxon>
        <taxon>Dikarya</taxon>
        <taxon>Ascomycota</taxon>
        <taxon>Pezizomycotina</taxon>
        <taxon>Dothideomycetes</taxon>
        <taxon>Dothideomycetidae</taxon>
        <taxon>Mycosphaerellales</taxon>
        <taxon>Mycosphaerellaceae</taxon>
        <taxon>Zasmidium</taxon>
    </lineage>
</organism>
<dbReference type="RefSeq" id="XP_033661123.1">
    <property type="nucleotide sequence ID" value="XM_033809412.1"/>
</dbReference>
<dbReference type="Proteomes" id="UP000799537">
    <property type="component" value="Unassembled WGS sequence"/>
</dbReference>
<dbReference type="SUPFAM" id="SSF52047">
    <property type="entry name" value="RNI-like"/>
    <property type="match status" value="1"/>
</dbReference>
<accession>A0A6A6BZL5</accession>
<dbReference type="EMBL" id="ML993628">
    <property type="protein sequence ID" value="KAF2160234.1"/>
    <property type="molecule type" value="Genomic_DNA"/>
</dbReference>
<gene>
    <name evidence="1" type="ORF">M409DRAFT_29324</name>
</gene>
<protein>
    <submittedName>
        <fullName evidence="1">Uncharacterized protein</fullName>
    </submittedName>
</protein>
<evidence type="ECO:0000313" key="2">
    <source>
        <dbReference type="Proteomes" id="UP000799537"/>
    </source>
</evidence>
<name>A0A6A6BZL5_ZASCE</name>
<keyword evidence="2" id="KW-1185">Reference proteome</keyword>
<dbReference type="GeneID" id="54562684"/>
<dbReference type="AlphaFoldDB" id="A0A6A6BZL5"/>
<sequence>MQALLHSDLRPKDLSSAADSWLWNLDIDKVLQDPDTFVACQAMFTNLEHLAVGISRLHDLSDYAGLWASASNLVSLTLWTQDSNLLRNVVAKAVFPSLCVLKLCGVSIPLADLHTIVQGLVERNPALQQLHLHGVVLLFCESFVNQADNETGGAGTVADFRKGFSWVTEENLLGNALRKLLGLSGEYIEVRLDLRDFHRVWHRRVPIEHG</sequence>
<reference evidence="1" key="1">
    <citation type="journal article" date="2020" name="Stud. Mycol.">
        <title>101 Dothideomycetes genomes: a test case for predicting lifestyles and emergence of pathogens.</title>
        <authorList>
            <person name="Haridas S."/>
            <person name="Albert R."/>
            <person name="Binder M."/>
            <person name="Bloem J."/>
            <person name="Labutti K."/>
            <person name="Salamov A."/>
            <person name="Andreopoulos B."/>
            <person name="Baker S."/>
            <person name="Barry K."/>
            <person name="Bills G."/>
            <person name="Bluhm B."/>
            <person name="Cannon C."/>
            <person name="Castanera R."/>
            <person name="Culley D."/>
            <person name="Daum C."/>
            <person name="Ezra D."/>
            <person name="Gonzalez J."/>
            <person name="Henrissat B."/>
            <person name="Kuo A."/>
            <person name="Liang C."/>
            <person name="Lipzen A."/>
            <person name="Lutzoni F."/>
            <person name="Magnuson J."/>
            <person name="Mondo S."/>
            <person name="Nolan M."/>
            <person name="Ohm R."/>
            <person name="Pangilinan J."/>
            <person name="Park H.-J."/>
            <person name="Ramirez L."/>
            <person name="Alfaro M."/>
            <person name="Sun H."/>
            <person name="Tritt A."/>
            <person name="Yoshinaga Y."/>
            <person name="Zwiers L.-H."/>
            <person name="Turgeon B."/>
            <person name="Goodwin S."/>
            <person name="Spatafora J."/>
            <person name="Crous P."/>
            <person name="Grigoriev I."/>
        </authorList>
    </citation>
    <scope>NUCLEOTIDE SEQUENCE</scope>
    <source>
        <strain evidence="1">ATCC 36951</strain>
    </source>
</reference>
<proteinExistence type="predicted"/>